<accession>A0ACC2LKS7</accession>
<evidence type="ECO:0000313" key="2">
    <source>
        <dbReference type="Proteomes" id="UP001234297"/>
    </source>
</evidence>
<proteinExistence type="predicted"/>
<reference evidence="1 2" key="1">
    <citation type="journal article" date="2022" name="Hortic Res">
        <title>A haplotype resolved chromosomal level avocado genome allows analysis of novel avocado genes.</title>
        <authorList>
            <person name="Nath O."/>
            <person name="Fletcher S.J."/>
            <person name="Hayward A."/>
            <person name="Shaw L.M."/>
            <person name="Masouleh A.K."/>
            <person name="Furtado A."/>
            <person name="Henry R.J."/>
            <person name="Mitter N."/>
        </authorList>
    </citation>
    <scope>NUCLEOTIDE SEQUENCE [LARGE SCALE GENOMIC DNA]</scope>
    <source>
        <strain evidence="2">cv. Hass</strain>
    </source>
</reference>
<evidence type="ECO:0000313" key="1">
    <source>
        <dbReference type="EMBL" id="KAJ8634076.1"/>
    </source>
</evidence>
<dbReference type="Proteomes" id="UP001234297">
    <property type="component" value="Chromosome 8"/>
</dbReference>
<organism evidence="1 2">
    <name type="scientific">Persea americana</name>
    <name type="common">Avocado</name>
    <dbReference type="NCBI Taxonomy" id="3435"/>
    <lineage>
        <taxon>Eukaryota</taxon>
        <taxon>Viridiplantae</taxon>
        <taxon>Streptophyta</taxon>
        <taxon>Embryophyta</taxon>
        <taxon>Tracheophyta</taxon>
        <taxon>Spermatophyta</taxon>
        <taxon>Magnoliopsida</taxon>
        <taxon>Magnoliidae</taxon>
        <taxon>Laurales</taxon>
        <taxon>Lauraceae</taxon>
        <taxon>Persea</taxon>
    </lineage>
</organism>
<keyword evidence="2" id="KW-1185">Reference proteome</keyword>
<sequence length="179" mass="19323">MLNEPCLGWQGPSPWAITDHHPASHYTTLDMNHHGRLPSPVFQTTLTPSLRLSQLSSINQHPTTIPSHTFLPYPSSHRDPPINSTPKPSSSSSSNSYLSIQPNSHQHPVLMLNPSPSMSTSPLASQFSNHHLLTKLQPLPCSGPGHPGPALPGPFNIPGRTGRSGPIDIPTFNPKLGNQ</sequence>
<name>A0ACC2LKS7_PERAE</name>
<dbReference type="EMBL" id="CM056816">
    <property type="protein sequence ID" value="KAJ8634076.1"/>
    <property type="molecule type" value="Genomic_DNA"/>
</dbReference>
<comment type="caution">
    <text evidence="1">The sequence shown here is derived from an EMBL/GenBank/DDBJ whole genome shotgun (WGS) entry which is preliminary data.</text>
</comment>
<protein>
    <submittedName>
        <fullName evidence="1">Uncharacterized protein</fullName>
    </submittedName>
</protein>
<gene>
    <name evidence="1" type="ORF">MRB53_027412</name>
</gene>